<dbReference type="Proteomes" id="UP000199651">
    <property type="component" value="Unassembled WGS sequence"/>
</dbReference>
<dbReference type="OrthoDB" id="8774535at2"/>
<feature type="transmembrane region" description="Helical" evidence="1">
    <location>
        <begin position="12"/>
        <end position="34"/>
    </location>
</feature>
<reference evidence="3" key="1">
    <citation type="submission" date="2016-10" db="EMBL/GenBank/DDBJ databases">
        <authorList>
            <person name="Varghese N."/>
            <person name="Submissions S."/>
        </authorList>
    </citation>
    <scope>NUCLEOTIDE SEQUENCE [LARGE SCALE GENOMIC DNA]</scope>
    <source>
        <strain evidence="3">IBRC-M 10655</strain>
    </source>
</reference>
<proteinExistence type="predicted"/>
<keyword evidence="1" id="KW-1133">Transmembrane helix</keyword>
<feature type="transmembrane region" description="Helical" evidence="1">
    <location>
        <begin position="154"/>
        <end position="177"/>
    </location>
</feature>
<evidence type="ECO:0000313" key="3">
    <source>
        <dbReference type="Proteomes" id="UP000199651"/>
    </source>
</evidence>
<accession>A0A1H0W211</accession>
<protein>
    <submittedName>
        <fullName evidence="2">Uncharacterized protein</fullName>
    </submittedName>
</protein>
<dbReference type="STRING" id="504798.SAMN05421871_10715"/>
<feature type="transmembrane region" description="Helical" evidence="1">
    <location>
        <begin position="96"/>
        <end position="116"/>
    </location>
</feature>
<keyword evidence="1" id="KW-0812">Transmembrane</keyword>
<dbReference type="Pfam" id="PF20139">
    <property type="entry name" value="DUF6529"/>
    <property type="match status" value="1"/>
</dbReference>
<sequence>MTSTETTPRSRVPPAAMLLAGSGVAITLGVVGSVGDTPRELPVAWFSSAQSLKAWSASAILILVLAQLATALWMYGRLPGARQAPAWVAPVHRATGRVAFLLSLPVAFYCLYGFGFDTSTPRTLAHSLAGCLFYGAFTAKMIGIRSRRLPGWGIAILGGTVFTLFVVLWALSALWWFDAAGLNW</sequence>
<evidence type="ECO:0000256" key="1">
    <source>
        <dbReference type="SAM" id="Phobius"/>
    </source>
</evidence>
<gene>
    <name evidence="2" type="ORF">SAMN05192558_11715</name>
</gene>
<evidence type="ECO:0000313" key="2">
    <source>
        <dbReference type="EMBL" id="SDP84608.1"/>
    </source>
</evidence>
<keyword evidence="1" id="KW-0472">Membrane</keyword>
<dbReference type="EMBL" id="FNJB01000017">
    <property type="protein sequence ID" value="SDP84608.1"/>
    <property type="molecule type" value="Genomic_DNA"/>
</dbReference>
<name>A0A1H0W211_9PSEU</name>
<keyword evidence="3" id="KW-1185">Reference proteome</keyword>
<feature type="transmembrane region" description="Helical" evidence="1">
    <location>
        <begin position="54"/>
        <end position="75"/>
    </location>
</feature>
<dbReference type="AlphaFoldDB" id="A0A1H0W211"/>
<dbReference type="InterPro" id="IPR045382">
    <property type="entry name" value="DUF6529"/>
</dbReference>
<feature type="transmembrane region" description="Helical" evidence="1">
    <location>
        <begin position="122"/>
        <end position="142"/>
    </location>
</feature>
<dbReference type="RefSeq" id="WP_091383456.1">
    <property type="nucleotide sequence ID" value="NZ_FNDV01000007.1"/>
</dbReference>
<organism evidence="2 3">
    <name type="scientific">Actinokineospora alba</name>
    <dbReference type="NCBI Taxonomy" id="504798"/>
    <lineage>
        <taxon>Bacteria</taxon>
        <taxon>Bacillati</taxon>
        <taxon>Actinomycetota</taxon>
        <taxon>Actinomycetes</taxon>
        <taxon>Pseudonocardiales</taxon>
        <taxon>Pseudonocardiaceae</taxon>
        <taxon>Actinokineospora</taxon>
    </lineage>
</organism>